<dbReference type="EMBL" id="JABBGM010000003">
    <property type="protein sequence ID" value="NML93942.1"/>
    <property type="molecule type" value="Genomic_DNA"/>
</dbReference>
<keyword evidence="3" id="KW-1185">Reference proteome</keyword>
<feature type="domain" description="Transcription regulator PadR N-terminal" evidence="1">
    <location>
        <begin position="82"/>
        <end position="151"/>
    </location>
</feature>
<dbReference type="PANTHER" id="PTHR43252:SF7">
    <property type="entry name" value="TRANSCRIPTIONAL REGULATOR YQJI"/>
    <property type="match status" value="1"/>
</dbReference>
<accession>A0A7Y0BNW8</accession>
<dbReference type="Gene3D" id="1.10.10.10">
    <property type="entry name" value="Winged helix-like DNA-binding domain superfamily/Winged helix DNA-binding domain"/>
    <property type="match status" value="1"/>
</dbReference>
<dbReference type="PANTHER" id="PTHR43252">
    <property type="entry name" value="TRANSCRIPTIONAL REGULATOR YQJI"/>
    <property type="match status" value="1"/>
</dbReference>
<evidence type="ECO:0000259" key="1">
    <source>
        <dbReference type="Pfam" id="PF03551"/>
    </source>
</evidence>
<dbReference type="RefSeq" id="WP_169493198.1">
    <property type="nucleotide sequence ID" value="NZ_JABBGM010000003.1"/>
</dbReference>
<dbReference type="SUPFAM" id="SSF46785">
    <property type="entry name" value="Winged helix' DNA-binding domain"/>
    <property type="match status" value="1"/>
</dbReference>
<dbReference type="InterPro" id="IPR036388">
    <property type="entry name" value="WH-like_DNA-bd_sf"/>
</dbReference>
<organism evidence="2 3">
    <name type="scientific">Novosphingobium olei</name>
    <dbReference type="NCBI Taxonomy" id="2728851"/>
    <lineage>
        <taxon>Bacteria</taxon>
        <taxon>Pseudomonadati</taxon>
        <taxon>Pseudomonadota</taxon>
        <taxon>Alphaproteobacteria</taxon>
        <taxon>Sphingomonadales</taxon>
        <taxon>Sphingomonadaceae</taxon>
        <taxon>Novosphingobium</taxon>
    </lineage>
</organism>
<evidence type="ECO:0000313" key="2">
    <source>
        <dbReference type="EMBL" id="NML93942.1"/>
    </source>
</evidence>
<dbReference type="InterPro" id="IPR036390">
    <property type="entry name" value="WH_DNA-bd_sf"/>
</dbReference>
<dbReference type="AlphaFoldDB" id="A0A7Y0BNW8"/>
<proteinExistence type="predicted"/>
<sequence>MRFEHGGHPRHGHFGHRMMKKMAMAGGFGGGRFNDDGDGFGGGFGGGFGFGGGRHGGRHGGGPRGGGRMGRMFAPGELRLFLLHLLGEQQRHGYELIKAIEELTGGTYAPSPGVVYPTLNLLVDEGLIAEVPGEGARKAFAATDEGRAELAGKDEAIAAIRARLEGLAEMRGREASPPVLRAMSNLKLALRQRAFAGALDKDTAHQIADIIDDAARKIERL</sequence>
<comment type="caution">
    <text evidence="2">The sequence shown here is derived from an EMBL/GenBank/DDBJ whole genome shotgun (WGS) entry which is preliminary data.</text>
</comment>
<dbReference type="InterPro" id="IPR005149">
    <property type="entry name" value="Tscrpt_reg_PadR_N"/>
</dbReference>
<reference evidence="2 3" key="1">
    <citation type="submission" date="2020-04" db="EMBL/GenBank/DDBJ databases">
        <title>Novosphingobium sp. TW-4 isolated from soil.</title>
        <authorList>
            <person name="Dahal R.H."/>
            <person name="Chaudhary D.K."/>
        </authorList>
    </citation>
    <scope>NUCLEOTIDE SEQUENCE [LARGE SCALE GENOMIC DNA]</scope>
    <source>
        <strain evidence="2 3">TW-4</strain>
    </source>
</reference>
<dbReference type="Pfam" id="PF03551">
    <property type="entry name" value="PadR"/>
    <property type="match status" value="1"/>
</dbReference>
<name>A0A7Y0BNW8_9SPHN</name>
<protein>
    <submittedName>
        <fullName evidence="2">Helix-turn-helix transcriptional regulator</fullName>
    </submittedName>
</protein>
<gene>
    <name evidence="2" type="ORF">HHL27_09700</name>
</gene>
<dbReference type="Proteomes" id="UP000583556">
    <property type="component" value="Unassembled WGS sequence"/>
</dbReference>
<evidence type="ECO:0000313" key="3">
    <source>
        <dbReference type="Proteomes" id="UP000583556"/>
    </source>
</evidence>